<keyword evidence="6 8" id="KW-0472">Membrane</keyword>
<protein>
    <recommendedName>
        <fullName evidence="13">Trichome birefringence-like N-terminal domain-containing protein</fullName>
    </recommendedName>
</protein>
<dbReference type="Pfam" id="PF14416">
    <property type="entry name" value="PMR5N"/>
    <property type="match status" value="1"/>
</dbReference>
<comment type="similarity">
    <text evidence="2">Belongs to the PC-esterase family. TBL subfamily.</text>
</comment>
<evidence type="ECO:0000256" key="6">
    <source>
        <dbReference type="ARBA" id="ARBA00023136"/>
    </source>
</evidence>
<evidence type="ECO:0000256" key="1">
    <source>
        <dbReference type="ARBA" id="ARBA00004167"/>
    </source>
</evidence>
<dbReference type="Pfam" id="PF13839">
    <property type="entry name" value="PC-Esterase"/>
    <property type="match status" value="1"/>
</dbReference>
<dbReference type="InterPro" id="IPR026057">
    <property type="entry name" value="TBL_C"/>
</dbReference>
<evidence type="ECO:0000259" key="9">
    <source>
        <dbReference type="Pfam" id="PF13839"/>
    </source>
</evidence>
<dbReference type="GO" id="GO:0009834">
    <property type="term" value="P:plant-type secondary cell wall biogenesis"/>
    <property type="evidence" value="ECO:0007669"/>
    <property type="project" value="TreeGrafter"/>
</dbReference>
<dbReference type="GO" id="GO:0016020">
    <property type="term" value="C:membrane"/>
    <property type="evidence" value="ECO:0007669"/>
    <property type="project" value="UniProtKB-SubCell"/>
</dbReference>
<comment type="caution">
    <text evidence="11">The sequence shown here is derived from an EMBL/GenBank/DDBJ whole genome shotgun (WGS) entry which is preliminary data.</text>
</comment>
<dbReference type="GO" id="GO:0005794">
    <property type="term" value="C:Golgi apparatus"/>
    <property type="evidence" value="ECO:0007669"/>
    <property type="project" value="UniProtKB-ARBA"/>
</dbReference>
<sequence length="567" mass="63601">MKGGFYGLRGKQISLILIALICTTIIIWAWDGTPLLATFLPPQSPLLKPSPEIIVGVPVTSSIDSKTDIRVKEDFVQGVPEGEERNEQDKQLLISDPPDKTDVKETTPLIEQKGNPYNSEEEMKLKQDLDGDTKTEPVNKTPDPETTTLYKTETDENLTIDLEEKKEIPSGSSVEKKKSKSDLSGETSIELVEKTLNSGVTMGSVNTASNETAKDENLGTDLVEKKACNYAKGKWVEDSTRPLYSGFGCKQWLSGMWACRLTQRTDFSYESFRWHPNNCEMPDFKGSSFLKRMQDKTIAIVGDSLGRQQFQSLMCMVTGGEQRSDVLDVGWEYGLVKAHGATRPDGWAYRFPSTNTTILYYWSASLCDLEPINIRDPATDWAMHLDRPPEFLRRYLHKFDVLVLNTGHHWNRGKLRANRWVMYVGGIRNTNRKIAEIGRAKDLAIYSVVKWLDSQLPKHPKLKAFFRTISPRHFFHGDWNSGGSCDNTTPLAGGKEVLQDESADPSAFSAVNGTGVKLLDITALSQLRDEGHISRYSIKATPGVQDCLHWCLPGVPDTWNEVLFAQI</sequence>
<feature type="transmembrane region" description="Helical" evidence="8">
    <location>
        <begin position="12"/>
        <end position="30"/>
    </location>
</feature>
<dbReference type="InterPro" id="IPR025846">
    <property type="entry name" value="TBL_N"/>
</dbReference>
<organism evidence="11 12">
    <name type="scientific">Coptis chinensis</name>
    <dbReference type="NCBI Taxonomy" id="261450"/>
    <lineage>
        <taxon>Eukaryota</taxon>
        <taxon>Viridiplantae</taxon>
        <taxon>Streptophyta</taxon>
        <taxon>Embryophyta</taxon>
        <taxon>Tracheophyta</taxon>
        <taxon>Spermatophyta</taxon>
        <taxon>Magnoliopsida</taxon>
        <taxon>Ranunculales</taxon>
        <taxon>Ranunculaceae</taxon>
        <taxon>Coptidoideae</taxon>
        <taxon>Coptis</taxon>
    </lineage>
</organism>
<feature type="domain" description="Trichome birefringence-like C-terminal" evidence="9">
    <location>
        <begin position="281"/>
        <end position="565"/>
    </location>
</feature>
<evidence type="ECO:0000256" key="2">
    <source>
        <dbReference type="ARBA" id="ARBA00007727"/>
    </source>
</evidence>
<feature type="compositionally biased region" description="Basic and acidic residues" evidence="7">
    <location>
        <begin position="162"/>
        <end position="183"/>
    </location>
</feature>
<evidence type="ECO:0000259" key="10">
    <source>
        <dbReference type="Pfam" id="PF14416"/>
    </source>
</evidence>
<dbReference type="GO" id="GO:0045492">
    <property type="term" value="P:xylan biosynthetic process"/>
    <property type="evidence" value="ECO:0007669"/>
    <property type="project" value="TreeGrafter"/>
</dbReference>
<keyword evidence="4" id="KW-0735">Signal-anchor</keyword>
<keyword evidence="3 8" id="KW-0812">Transmembrane</keyword>
<proteinExistence type="inferred from homology"/>
<evidence type="ECO:0000256" key="5">
    <source>
        <dbReference type="ARBA" id="ARBA00022989"/>
    </source>
</evidence>
<feature type="compositionally biased region" description="Basic and acidic residues" evidence="7">
    <location>
        <begin position="121"/>
        <end position="137"/>
    </location>
</feature>
<dbReference type="GO" id="GO:0016407">
    <property type="term" value="F:acetyltransferase activity"/>
    <property type="evidence" value="ECO:0007669"/>
    <property type="project" value="TreeGrafter"/>
</dbReference>
<dbReference type="PANTHER" id="PTHR13533">
    <property type="entry name" value="N-ACETYLNEURAMINATE 9-O-ACETYLTRANSFERASE"/>
    <property type="match status" value="1"/>
</dbReference>
<evidence type="ECO:0000256" key="3">
    <source>
        <dbReference type="ARBA" id="ARBA00022692"/>
    </source>
</evidence>
<dbReference type="PANTHER" id="PTHR13533:SF32">
    <property type="entry name" value="PROTEIN TRICHOME BIREFRINGENCE-LIKE 14"/>
    <property type="match status" value="1"/>
</dbReference>
<keyword evidence="5 8" id="KW-1133">Transmembrane helix</keyword>
<keyword evidence="12" id="KW-1185">Reference proteome</keyword>
<evidence type="ECO:0000256" key="7">
    <source>
        <dbReference type="SAM" id="MobiDB-lite"/>
    </source>
</evidence>
<feature type="domain" description="Trichome birefringence-like N-terminal" evidence="10">
    <location>
        <begin position="227"/>
        <end position="280"/>
    </location>
</feature>
<accession>A0A835IGE2</accession>
<dbReference type="OrthoDB" id="630188at2759"/>
<comment type="subcellular location">
    <subcellularLocation>
        <location evidence="1">Membrane</location>
        <topology evidence="1">Single-pass membrane protein</topology>
    </subcellularLocation>
</comment>
<dbReference type="Proteomes" id="UP000631114">
    <property type="component" value="Unassembled WGS sequence"/>
</dbReference>
<evidence type="ECO:0000313" key="11">
    <source>
        <dbReference type="EMBL" id="KAF9616067.1"/>
    </source>
</evidence>
<dbReference type="AlphaFoldDB" id="A0A835IGE2"/>
<dbReference type="EMBL" id="JADFTS010000003">
    <property type="protein sequence ID" value="KAF9616067.1"/>
    <property type="molecule type" value="Genomic_DNA"/>
</dbReference>
<reference evidence="11 12" key="1">
    <citation type="submission" date="2020-10" db="EMBL/GenBank/DDBJ databases">
        <title>The Coptis chinensis genome and diversification of protoberbering-type alkaloids.</title>
        <authorList>
            <person name="Wang B."/>
            <person name="Shu S."/>
            <person name="Song C."/>
            <person name="Liu Y."/>
        </authorList>
    </citation>
    <scope>NUCLEOTIDE SEQUENCE [LARGE SCALE GENOMIC DNA]</scope>
    <source>
        <strain evidence="11">HL-2020</strain>
        <tissue evidence="11">Leaf</tissue>
    </source>
</reference>
<evidence type="ECO:0000313" key="12">
    <source>
        <dbReference type="Proteomes" id="UP000631114"/>
    </source>
</evidence>
<gene>
    <name evidence="11" type="ORF">IFM89_028533</name>
</gene>
<evidence type="ECO:0000256" key="4">
    <source>
        <dbReference type="ARBA" id="ARBA00022968"/>
    </source>
</evidence>
<feature type="region of interest" description="Disordered" evidence="7">
    <location>
        <begin position="75"/>
        <end position="185"/>
    </location>
</feature>
<evidence type="ECO:0000256" key="8">
    <source>
        <dbReference type="SAM" id="Phobius"/>
    </source>
</evidence>
<evidence type="ECO:0008006" key="13">
    <source>
        <dbReference type="Google" id="ProtNLM"/>
    </source>
</evidence>
<dbReference type="GO" id="GO:0010411">
    <property type="term" value="P:xyloglucan metabolic process"/>
    <property type="evidence" value="ECO:0007669"/>
    <property type="project" value="TreeGrafter"/>
</dbReference>
<name>A0A835IGE2_9MAGN</name>